<dbReference type="EnsemblPlants" id="AES66877">
    <property type="protein sequence ID" value="AES66877"/>
    <property type="gene ID" value="MTR_2g082830"/>
</dbReference>
<reference evidence="1 3" key="1">
    <citation type="journal article" date="2011" name="Nature">
        <title>The Medicago genome provides insight into the evolution of rhizobial symbioses.</title>
        <authorList>
            <person name="Young N.D."/>
            <person name="Debelle F."/>
            <person name="Oldroyd G.E."/>
            <person name="Geurts R."/>
            <person name="Cannon S.B."/>
            <person name="Udvardi M.K."/>
            <person name="Benedito V.A."/>
            <person name="Mayer K.F."/>
            <person name="Gouzy J."/>
            <person name="Schoof H."/>
            <person name="Van de Peer Y."/>
            <person name="Proost S."/>
            <person name="Cook D.R."/>
            <person name="Meyers B.C."/>
            <person name="Spannagl M."/>
            <person name="Cheung F."/>
            <person name="De Mita S."/>
            <person name="Krishnakumar V."/>
            <person name="Gundlach H."/>
            <person name="Zhou S."/>
            <person name="Mudge J."/>
            <person name="Bharti A.K."/>
            <person name="Murray J.D."/>
            <person name="Naoumkina M.A."/>
            <person name="Rosen B."/>
            <person name="Silverstein K.A."/>
            <person name="Tang H."/>
            <person name="Rombauts S."/>
            <person name="Zhao P.X."/>
            <person name="Zhou P."/>
            <person name="Barbe V."/>
            <person name="Bardou P."/>
            <person name="Bechner M."/>
            <person name="Bellec A."/>
            <person name="Berger A."/>
            <person name="Berges H."/>
            <person name="Bidwell S."/>
            <person name="Bisseling T."/>
            <person name="Choisne N."/>
            <person name="Couloux A."/>
            <person name="Denny R."/>
            <person name="Deshpande S."/>
            <person name="Dai X."/>
            <person name="Doyle J.J."/>
            <person name="Dudez A.M."/>
            <person name="Farmer A.D."/>
            <person name="Fouteau S."/>
            <person name="Franken C."/>
            <person name="Gibelin C."/>
            <person name="Gish J."/>
            <person name="Goldstein S."/>
            <person name="Gonzalez A.J."/>
            <person name="Green P.J."/>
            <person name="Hallab A."/>
            <person name="Hartog M."/>
            <person name="Hua A."/>
            <person name="Humphray S.J."/>
            <person name="Jeong D.H."/>
            <person name="Jing Y."/>
            <person name="Jocker A."/>
            <person name="Kenton S.M."/>
            <person name="Kim D.J."/>
            <person name="Klee K."/>
            <person name="Lai H."/>
            <person name="Lang C."/>
            <person name="Lin S."/>
            <person name="Macmil S.L."/>
            <person name="Magdelenat G."/>
            <person name="Matthews L."/>
            <person name="McCorrison J."/>
            <person name="Monaghan E.L."/>
            <person name="Mun J.H."/>
            <person name="Najar F.Z."/>
            <person name="Nicholson C."/>
            <person name="Noirot C."/>
            <person name="O'Bleness M."/>
            <person name="Paule C.R."/>
            <person name="Poulain J."/>
            <person name="Prion F."/>
            <person name="Qin B."/>
            <person name="Qu C."/>
            <person name="Retzel E.F."/>
            <person name="Riddle C."/>
            <person name="Sallet E."/>
            <person name="Samain S."/>
            <person name="Samson N."/>
            <person name="Sanders I."/>
            <person name="Saurat O."/>
            <person name="Scarpelli C."/>
            <person name="Schiex T."/>
            <person name="Segurens B."/>
            <person name="Severin A.J."/>
            <person name="Sherrier D.J."/>
            <person name="Shi R."/>
            <person name="Sims S."/>
            <person name="Singer S.R."/>
            <person name="Sinharoy S."/>
            <person name="Sterck L."/>
            <person name="Viollet A."/>
            <person name="Wang B.B."/>
            <person name="Wang K."/>
            <person name="Wang M."/>
            <person name="Wang X."/>
            <person name="Warfsmann J."/>
            <person name="Weissenbach J."/>
            <person name="White D.D."/>
            <person name="White J.D."/>
            <person name="Wiley G.B."/>
            <person name="Wincker P."/>
            <person name="Xing Y."/>
            <person name="Yang L."/>
            <person name="Yao Z."/>
            <person name="Ying F."/>
            <person name="Zhai J."/>
            <person name="Zhou L."/>
            <person name="Zuber A."/>
            <person name="Denarie J."/>
            <person name="Dixon R.A."/>
            <person name="May G.D."/>
            <person name="Schwartz D.C."/>
            <person name="Rogers J."/>
            <person name="Quetier F."/>
            <person name="Town C.D."/>
            <person name="Roe B.A."/>
        </authorList>
    </citation>
    <scope>NUCLEOTIDE SEQUENCE [LARGE SCALE GENOMIC DNA]</scope>
    <source>
        <strain evidence="1">A17</strain>
        <strain evidence="2 3">cv. Jemalong A17</strain>
    </source>
</reference>
<evidence type="ECO:0000313" key="3">
    <source>
        <dbReference type="Proteomes" id="UP000002051"/>
    </source>
</evidence>
<keyword evidence="3" id="KW-1185">Reference proteome</keyword>
<evidence type="ECO:0000313" key="2">
    <source>
        <dbReference type="EnsemblPlants" id="AES66877"/>
    </source>
</evidence>
<proteinExistence type="predicted"/>
<dbReference type="PaxDb" id="3880-AES66877"/>
<name>G7IJK7_MEDTR</name>
<reference evidence="1 3" key="2">
    <citation type="journal article" date="2014" name="BMC Genomics">
        <title>An improved genome release (version Mt4.0) for the model legume Medicago truncatula.</title>
        <authorList>
            <person name="Tang H."/>
            <person name="Krishnakumar V."/>
            <person name="Bidwell S."/>
            <person name="Rosen B."/>
            <person name="Chan A."/>
            <person name="Zhou S."/>
            <person name="Gentzbittel L."/>
            <person name="Childs K.L."/>
            <person name="Yandell M."/>
            <person name="Gundlach H."/>
            <person name="Mayer K.F."/>
            <person name="Schwartz D.C."/>
            <person name="Town C.D."/>
        </authorList>
    </citation>
    <scope>GENOME REANNOTATION</scope>
    <source>
        <strain evidence="2 3">cv. Jemalong A17</strain>
    </source>
</reference>
<dbReference type="AlphaFoldDB" id="G7IJK7"/>
<dbReference type="Proteomes" id="UP000002051">
    <property type="component" value="Chromosome 2"/>
</dbReference>
<organism evidence="1 3">
    <name type="scientific">Medicago truncatula</name>
    <name type="common">Barrel medic</name>
    <name type="synonym">Medicago tribuloides</name>
    <dbReference type="NCBI Taxonomy" id="3880"/>
    <lineage>
        <taxon>Eukaryota</taxon>
        <taxon>Viridiplantae</taxon>
        <taxon>Streptophyta</taxon>
        <taxon>Embryophyta</taxon>
        <taxon>Tracheophyta</taxon>
        <taxon>Spermatophyta</taxon>
        <taxon>Magnoliopsida</taxon>
        <taxon>eudicotyledons</taxon>
        <taxon>Gunneridae</taxon>
        <taxon>Pentapetalae</taxon>
        <taxon>rosids</taxon>
        <taxon>fabids</taxon>
        <taxon>Fabales</taxon>
        <taxon>Fabaceae</taxon>
        <taxon>Papilionoideae</taxon>
        <taxon>50 kb inversion clade</taxon>
        <taxon>NPAAA clade</taxon>
        <taxon>Hologalegina</taxon>
        <taxon>IRL clade</taxon>
        <taxon>Trifolieae</taxon>
        <taxon>Medicago</taxon>
    </lineage>
</organism>
<gene>
    <name evidence="1" type="ordered locus">MTR_2g082830</name>
</gene>
<dbReference type="HOGENOM" id="CLU_2641812_0_0_1"/>
<protein>
    <submittedName>
        <fullName evidence="1 2">Uncharacterized protein</fullName>
    </submittedName>
</protein>
<accession>G7IJK7</accession>
<evidence type="ECO:0000313" key="1">
    <source>
        <dbReference type="EMBL" id="AES66877.1"/>
    </source>
</evidence>
<dbReference type="EMBL" id="CM001218">
    <property type="protein sequence ID" value="AES66877.1"/>
    <property type="molecule type" value="Genomic_DNA"/>
</dbReference>
<reference evidence="2" key="3">
    <citation type="submission" date="2015-04" db="UniProtKB">
        <authorList>
            <consortium name="EnsemblPlants"/>
        </authorList>
    </citation>
    <scope>IDENTIFICATION</scope>
    <source>
        <strain evidence="2">cv. Jemalong A17</strain>
    </source>
</reference>
<sequence length="77" mass="8803">MKESNRECIGGGLPYSVLAMEVLSLFYPDVSSNNFTLRLCLRIWRGREGKVWEKRNEQVKEIEKNGRGGLWGVNLSS</sequence>